<dbReference type="PROSITE" id="PS01050">
    <property type="entry name" value="YJEF_C_2"/>
    <property type="match status" value="1"/>
</dbReference>
<dbReference type="AlphaFoldDB" id="A0A5B8MK01"/>
<dbReference type="InterPro" id="IPR029056">
    <property type="entry name" value="Ribokinase-like"/>
</dbReference>
<keyword evidence="4 6" id="KW-0520">NAD</keyword>
<comment type="similarity">
    <text evidence="6">Belongs to the NnrD/CARKD family.</text>
</comment>
<dbReference type="GO" id="GO:0047453">
    <property type="term" value="F:ATP-dependent NAD(P)H-hydrate dehydratase activity"/>
    <property type="evidence" value="ECO:0007669"/>
    <property type="project" value="UniProtKB-UniRule"/>
</dbReference>
<dbReference type="NCBIfam" id="TIGR00196">
    <property type="entry name" value="yjeF_cterm"/>
    <property type="match status" value="1"/>
</dbReference>
<dbReference type="SUPFAM" id="SSF53613">
    <property type="entry name" value="Ribokinase-like"/>
    <property type="match status" value="1"/>
</dbReference>
<keyword evidence="9" id="KW-1185">Reference proteome</keyword>
<dbReference type="HAMAP" id="MF_01965">
    <property type="entry name" value="NADHX_dehydratase"/>
    <property type="match status" value="1"/>
</dbReference>
<dbReference type="PROSITE" id="PS51383">
    <property type="entry name" value="YJEF_C_3"/>
    <property type="match status" value="1"/>
</dbReference>
<organism evidence="8 9">
    <name type="scientific">Chloropicon primus</name>
    <dbReference type="NCBI Taxonomy" id="1764295"/>
    <lineage>
        <taxon>Eukaryota</taxon>
        <taxon>Viridiplantae</taxon>
        <taxon>Chlorophyta</taxon>
        <taxon>Chloropicophyceae</taxon>
        <taxon>Chloropicales</taxon>
        <taxon>Chloropicaceae</taxon>
        <taxon>Chloropicon</taxon>
    </lineage>
</organism>
<dbReference type="InterPro" id="IPR000631">
    <property type="entry name" value="CARKD"/>
</dbReference>
<dbReference type="Proteomes" id="UP000316726">
    <property type="component" value="Chromosome 4"/>
</dbReference>
<dbReference type="GO" id="GO:0110051">
    <property type="term" value="P:metabolite repair"/>
    <property type="evidence" value="ECO:0007669"/>
    <property type="project" value="TreeGrafter"/>
</dbReference>
<comment type="cofactor">
    <cofactor evidence="6">
        <name>Mg(2+)</name>
        <dbReference type="ChEBI" id="CHEBI:18420"/>
    </cofactor>
</comment>
<dbReference type="CDD" id="cd01171">
    <property type="entry name" value="YXKO-related"/>
    <property type="match status" value="1"/>
</dbReference>
<dbReference type="EC" id="4.2.1.93" evidence="6"/>
<keyword evidence="2 6" id="KW-0067">ATP-binding</keyword>
<evidence type="ECO:0000313" key="9">
    <source>
        <dbReference type="Proteomes" id="UP000316726"/>
    </source>
</evidence>
<keyword evidence="6" id="KW-0597">Phosphoprotein</keyword>
<evidence type="ECO:0000256" key="3">
    <source>
        <dbReference type="ARBA" id="ARBA00022857"/>
    </source>
</evidence>
<gene>
    <name evidence="8" type="ORF">A3770_04p32750</name>
</gene>
<keyword evidence="1 6" id="KW-0547">Nucleotide-binding</keyword>
<sequence>MSVNHGALLGRARKLVPRLGGELAGYKGQAGKVGVFGGCTEYTGAPYYAAIAALRCGADLSHVFTTRGAATVIKTYSPELIVHPYLYESEDLGGEAEARGDAELPERAVERVCEWLPKLSCLVVGPGLGRDPVALSTAERVMHKAMQMNVPLVVDADGLWVWNSPSFDPRPFAEKDQAVVLTPNAVECNRLRARYGTDLGGALGENIVVIEKGEHDQIRVGGGPATVVDTEGSPRRCGGQGDVLAGCVATFLSWGRKAVGTEGDPSWKTASAYAGARLTRSASKAAFAKRGRATLCTDLVEEIGPAFSALFD</sequence>
<accession>A0A5B8MK01</accession>
<dbReference type="GO" id="GO:0046496">
    <property type="term" value="P:nicotinamide nucleotide metabolic process"/>
    <property type="evidence" value="ECO:0007669"/>
    <property type="project" value="UniProtKB-UniRule"/>
</dbReference>
<feature type="binding site" evidence="6">
    <location>
        <begin position="212"/>
        <end position="216"/>
    </location>
    <ligand>
        <name>ATP</name>
        <dbReference type="ChEBI" id="CHEBI:30616"/>
    </ligand>
</feature>
<evidence type="ECO:0000313" key="8">
    <source>
        <dbReference type="EMBL" id="QDZ20757.1"/>
    </source>
</evidence>
<protein>
    <recommendedName>
        <fullName evidence="6">ATP-dependent (S)-NAD(P)H-hydrate dehydratase</fullName>
        <ecNumber evidence="6">4.2.1.93</ecNumber>
    </recommendedName>
    <alternativeName>
        <fullName evidence="6">ATP-dependent NAD(P)HX dehydratase</fullName>
    </alternativeName>
</protein>
<dbReference type="GO" id="GO:0005524">
    <property type="term" value="F:ATP binding"/>
    <property type="evidence" value="ECO:0007669"/>
    <property type="project" value="UniProtKB-KW"/>
</dbReference>
<dbReference type="EMBL" id="CP031037">
    <property type="protein sequence ID" value="QDZ20757.1"/>
    <property type="molecule type" value="Genomic_DNA"/>
</dbReference>
<dbReference type="Gene3D" id="3.40.1190.20">
    <property type="match status" value="1"/>
</dbReference>
<dbReference type="STRING" id="1764295.A0A5B8MK01"/>
<dbReference type="PANTHER" id="PTHR12592">
    <property type="entry name" value="ATP-DEPENDENT (S)-NAD(P)H-HYDRATE DEHYDRATASE FAMILY MEMBER"/>
    <property type="match status" value="1"/>
</dbReference>
<evidence type="ECO:0000256" key="2">
    <source>
        <dbReference type="ARBA" id="ARBA00022840"/>
    </source>
</evidence>
<feature type="binding site" evidence="6">
    <location>
        <position position="127"/>
    </location>
    <ligand>
        <name>(6S)-NADPHX</name>
        <dbReference type="ChEBI" id="CHEBI:64076"/>
    </ligand>
</feature>
<feature type="binding site" evidence="6">
    <location>
        <begin position="184"/>
        <end position="190"/>
    </location>
    <ligand>
        <name>(6S)-NADPHX</name>
        <dbReference type="ChEBI" id="CHEBI:64076"/>
    </ligand>
</feature>
<evidence type="ECO:0000256" key="5">
    <source>
        <dbReference type="ARBA" id="ARBA00023239"/>
    </source>
</evidence>
<evidence type="ECO:0000256" key="4">
    <source>
        <dbReference type="ARBA" id="ARBA00023027"/>
    </source>
</evidence>
<feature type="binding site" evidence="6">
    <location>
        <begin position="232"/>
        <end position="241"/>
    </location>
    <ligand>
        <name>ATP</name>
        <dbReference type="ChEBI" id="CHEBI:30616"/>
    </ligand>
</feature>
<dbReference type="OrthoDB" id="8110916at2759"/>
<dbReference type="Pfam" id="PF01256">
    <property type="entry name" value="Carb_kinase"/>
    <property type="match status" value="1"/>
</dbReference>
<comment type="function">
    <text evidence="6">Catalyzes the dehydration of the S-form of NAD(P)HX at the expense of ATP, which is converted to ADP. Together with NAD(P)HX epimerase, which catalyzes the epimerization of the S- and R-forms, the enzyme allows the repair of both epimers of NAD(P)HX, a damaged form of NAD(P)H that is a result of enzymatic or heat-dependent hydration.</text>
</comment>
<name>A0A5B8MK01_9CHLO</name>
<comment type="catalytic activity">
    <reaction evidence="6">
        <text>(6S)-NADPHX + ATP = ADP + phosphate + NADPH + H(+)</text>
        <dbReference type="Rhea" id="RHEA:32231"/>
        <dbReference type="ChEBI" id="CHEBI:15378"/>
        <dbReference type="ChEBI" id="CHEBI:30616"/>
        <dbReference type="ChEBI" id="CHEBI:43474"/>
        <dbReference type="ChEBI" id="CHEBI:57783"/>
        <dbReference type="ChEBI" id="CHEBI:64076"/>
        <dbReference type="ChEBI" id="CHEBI:456216"/>
        <dbReference type="EC" id="4.2.1.93"/>
    </reaction>
</comment>
<proteinExistence type="inferred from homology"/>
<evidence type="ECO:0000256" key="6">
    <source>
        <dbReference type="HAMAP-Rule" id="MF_03157"/>
    </source>
</evidence>
<reference evidence="8 9" key="1">
    <citation type="submission" date="2018-07" db="EMBL/GenBank/DDBJ databases">
        <title>The complete nuclear genome of the prasinophyte Chloropicon primus (CCMP1205).</title>
        <authorList>
            <person name="Pombert J.-F."/>
            <person name="Otis C."/>
            <person name="Turmel M."/>
            <person name="Lemieux C."/>
        </authorList>
    </citation>
    <scope>NUCLEOTIDE SEQUENCE [LARGE SCALE GENOMIC DNA]</scope>
    <source>
        <strain evidence="8 9">CCMP1205</strain>
    </source>
</reference>
<evidence type="ECO:0000259" key="7">
    <source>
        <dbReference type="PROSITE" id="PS51383"/>
    </source>
</evidence>
<dbReference type="InterPro" id="IPR017953">
    <property type="entry name" value="Carbohydrate_kinase_pred_CS"/>
</dbReference>
<keyword evidence="3" id="KW-0521">NADP</keyword>
<comment type="catalytic activity">
    <reaction evidence="6">
        <text>(6S)-NADHX + ATP = ADP + phosphate + NADH + H(+)</text>
        <dbReference type="Rhea" id="RHEA:19017"/>
        <dbReference type="ChEBI" id="CHEBI:15378"/>
        <dbReference type="ChEBI" id="CHEBI:30616"/>
        <dbReference type="ChEBI" id="CHEBI:43474"/>
        <dbReference type="ChEBI" id="CHEBI:57945"/>
        <dbReference type="ChEBI" id="CHEBI:64074"/>
        <dbReference type="ChEBI" id="CHEBI:456216"/>
        <dbReference type="EC" id="4.2.1.93"/>
    </reaction>
</comment>
<feature type="domain" description="YjeF C-terminal" evidence="7">
    <location>
        <begin position="10"/>
        <end position="310"/>
    </location>
</feature>
<dbReference type="PANTHER" id="PTHR12592:SF0">
    <property type="entry name" value="ATP-DEPENDENT (S)-NAD(P)H-HYDRATE DEHYDRATASE"/>
    <property type="match status" value="1"/>
</dbReference>
<evidence type="ECO:0000256" key="1">
    <source>
        <dbReference type="ARBA" id="ARBA00022741"/>
    </source>
</evidence>
<keyword evidence="5 6" id="KW-0456">Lyase</keyword>
<feature type="binding site" evidence="6">
    <location>
        <position position="242"/>
    </location>
    <ligand>
        <name>(6S)-NADPHX</name>
        <dbReference type="ChEBI" id="CHEBI:64076"/>
    </ligand>
</feature>